<evidence type="ECO:0000256" key="1">
    <source>
        <dbReference type="SAM" id="MobiDB-lite"/>
    </source>
</evidence>
<feature type="region of interest" description="Disordered" evidence="1">
    <location>
        <begin position="37"/>
        <end position="89"/>
    </location>
</feature>
<dbReference type="HOGENOM" id="CLU_2455106_0_0_1"/>
<evidence type="ECO:0000313" key="2">
    <source>
        <dbReference type="EMBL" id="KIK00324.1"/>
    </source>
</evidence>
<accession>A0A0C9XFB6</accession>
<reference evidence="2 3" key="1">
    <citation type="submission" date="2014-04" db="EMBL/GenBank/DDBJ databases">
        <authorList>
            <consortium name="DOE Joint Genome Institute"/>
            <person name="Kuo A."/>
            <person name="Kohler A."/>
            <person name="Nagy L.G."/>
            <person name="Floudas D."/>
            <person name="Copeland A."/>
            <person name="Barry K.W."/>
            <person name="Cichocki N."/>
            <person name="Veneault-Fourrey C."/>
            <person name="LaButti K."/>
            <person name="Lindquist E.A."/>
            <person name="Lipzen A."/>
            <person name="Lundell T."/>
            <person name="Morin E."/>
            <person name="Murat C."/>
            <person name="Sun H."/>
            <person name="Tunlid A."/>
            <person name="Henrissat B."/>
            <person name="Grigoriev I.V."/>
            <person name="Hibbett D.S."/>
            <person name="Martin F."/>
            <person name="Nordberg H.P."/>
            <person name="Cantor M.N."/>
            <person name="Hua S.X."/>
        </authorList>
    </citation>
    <scope>NUCLEOTIDE SEQUENCE [LARGE SCALE GENOMIC DNA]</scope>
    <source>
        <strain evidence="2 3">LaAM-08-1</strain>
    </source>
</reference>
<feature type="compositionally biased region" description="Polar residues" evidence="1">
    <location>
        <begin position="37"/>
        <end position="62"/>
    </location>
</feature>
<name>A0A0C9XFB6_9AGAR</name>
<organism evidence="2 3">
    <name type="scientific">Laccaria amethystina LaAM-08-1</name>
    <dbReference type="NCBI Taxonomy" id="1095629"/>
    <lineage>
        <taxon>Eukaryota</taxon>
        <taxon>Fungi</taxon>
        <taxon>Dikarya</taxon>
        <taxon>Basidiomycota</taxon>
        <taxon>Agaricomycotina</taxon>
        <taxon>Agaricomycetes</taxon>
        <taxon>Agaricomycetidae</taxon>
        <taxon>Agaricales</taxon>
        <taxon>Agaricineae</taxon>
        <taxon>Hydnangiaceae</taxon>
        <taxon>Laccaria</taxon>
    </lineage>
</organism>
<feature type="compositionally biased region" description="Basic residues" evidence="1">
    <location>
        <begin position="78"/>
        <end position="89"/>
    </location>
</feature>
<gene>
    <name evidence="2" type="ORF">K443DRAFT_612326</name>
</gene>
<reference evidence="3" key="2">
    <citation type="submission" date="2015-01" db="EMBL/GenBank/DDBJ databases">
        <title>Evolutionary Origins and Diversification of the Mycorrhizal Mutualists.</title>
        <authorList>
            <consortium name="DOE Joint Genome Institute"/>
            <consortium name="Mycorrhizal Genomics Consortium"/>
            <person name="Kohler A."/>
            <person name="Kuo A."/>
            <person name="Nagy L.G."/>
            <person name="Floudas D."/>
            <person name="Copeland A."/>
            <person name="Barry K.W."/>
            <person name="Cichocki N."/>
            <person name="Veneault-Fourrey C."/>
            <person name="LaButti K."/>
            <person name="Lindquist E.A."/>
            <person name="Lipzen A."/>
            <person name="Lundell T."/>
            <person name="Morin E."/>
            <person name="Murat C."/>
            <person name="Riley R."/>
            <person name="Ohm R."/>
            <person name="Sun H."/>
            <person name="Tunlid A."/>
            <person name="Henrissat B."/>
            <person name="Grigoriev I.V."/>
            <person name="Hibbett D.S."/>
            <person name="Martin F."/>
        </authorList>
    </citation>
    <scope>NUCLEOTIDE SEQUENCE [LARGE SCALE GENOMIC DNA]</scope>
    <source>
        <strain evidence="3">LaAM-08-1</strain>
    </source>
</reference>
<sequence length="89" mass="9772">MLLEYVRPSLVAVVASESFYLPTASWPQAIVRTRSTTPRSENILSPSNGVPTTWASKSSTKLDSALTPGFQGIPSKERLHRRRATVSTK</sequence>
<dbReference type="EMBL" id="KN838628">
    <property type="protein sequence ID" value="KIK00324.1"/>
    <property type="molecule type" value="Genomic_DNA"/>
</dbReference>
<dbReference type="AlphaFoldDB" id="A0A0C9XFB6"/>
<dbReference type="Proteomes" id="UP000054477">
    <property type="component" value="Unassembled WGS sequence"/>
</dbReference>
<proteinExistence type="predicted"/>
<keyword evidence="3" id="KW-1185">Reference proteome</keyword>
<protein>
    <submittedName>
        <fullName evidence="2">Uncharacterized protein</fullName>
    </submittedName>
</protein>
<evidence type="ECO:0000313" key="3">
    <source>
        <dbReference type="Proteomes" id="UP000054477"/>
    </source>
</evidence>